<dbReference type="Gene3D" id="1.20.5.1930">
    <property type="match status" value="1"/>
</dbReference>
<evidence type="ECO:0000256" key="3">
    <source>
        <dbReference type="ARBA" id="ARBA00022679"/>
    </source>
</evidence>
<dbReference type="GO" id="GO:0004673">
    <property type="term" value="F:protein histidine kinase activity"/>
    <property type="evidence" value="ECO:0007669"/>
    <property type="project" value="UniProtKB-EC"/>
</dbReference>
<dbReference type="InterPro" id="IPR050482">
    <property type="entry name" value="Sensor_HK_TwoCompSys"/>
</dbReference>
<evidence type="ECO:0000256" key="1">
    <source>
        <dbReference type="ARBA" id="ARBA00000085"/>
    </source>
</evidence>
<dbReference type="EC" id="2.7.13.3" evidence="2"/>
<dbReference type="CDD" id="cd16917">
    <property type="entry name" value="HATPase_UhpB-NarQ-NarX-like"/>
    <property type="match status" value="1"/>
</dbReference>
<dbReference type="EMBL" id="CP002417">
    <property type="protein sequence ID" value="ADU36772.1"/>
    <property type="molecule type" value="Genomic_DNA"/>
</dbReference>
<dbReference type="InterPro" id="IPR003594">
    <property type="entry name" value="HATPase_dom"/>
</dbReference>
<dbReference type="eggNOG" id="COG4585">
    <property type="taxonomic scope" value="Bacteria"/>
</dbReference>
<keyword evidence="6" id="KW-1133">Transmembrane helix</keyword>
<feature type="transmembrane region" description="Helical" evidence="6">
    <location>
        <begin position="272"/>
        <end position="296"/>
    </location>
</feature>
<feature type="domain" description="Histidine kinase/HSP90-like ATPase" evidence="7">
    <location>
        <begin position="553"/>
        <end position="666"/>
    </location>
</feature>
<dbReference type="InterPro" id="IPR036890">
    <property type="entry name" value="HATPase_C_sf"/>
</dbReference>
<dbReference type="AlphaFoldDB" id="E6V0S1"/>
<evidence type="ECO:0000259" key="7">
    <source>
        <dbReference type="SMART" id="SM00387"/>
    </source>
</evidence>
<evidence type="ECO:0000256" key="2">
    <source>
        <dbReference type="ARBA" id="ARBA00012438"/>
    </source>
</evidence>
<dbReference type="GO" id="GO:0000160">
    <property type="term" value="P:phosphorelay signal transduction system"/>
    <property type="evidence" value="ECO:0007669"/>
    <property type="project" value="UniProtKB-KW"/>
</dbReference>
<dbReference type="KEGG" id="vpe:Varpa_2572"/>
<evidence type="ECO:0000313" key="9">
    <source>
        <dbReference type="Proteomes" id="UP000008917"/>
    </source>
</evidence>
<dbReference type="PANTHER" id="PTHR24421">
    <property type="entry name" value="NITRATE/NITRITE SENSOR PROTEIN NARX-RELATED"/>
    <property type="match status" value="1"/>
</dbReference>
<sequence length="667" mass="71652">MCTTNRKLCSKPATWAGFPEAIRQAGLRWPVLAAATLSLLILAPALLLPASTGHARSVDAAGSLPDGMDVRSAEATLEPDGLPPQVRRVQLPFRWDHAFPGRGGKASYRIELPAVAVPEGGPAALLLSGVGNQVTISLDGALLASFGSLGNPGYDAAKGSQLVPVAAALHRSDQPQQLVIRTTLQRQRGGGLASIRYGAEAPLAALYRTQQNWRNNSAIVYSVSLLLMGGLAGGLWLRQRDALYGCFALAALSGVTRNLDRVWPEVPVPWPLWGALVAVCYACHIGLIARFVLLVLDRNPPWLVRSIYGALALSVTLACASFALARPLLWTTGLVVLQVTGIVCLPYVIHGALVARRRIAAVLMAAGMLAILAGAHDLLLVRMGLFGGAYYTRTPHAMFFFVVILAGLVVERYSRTVADYGALNASLSARVAEREEQLRGAFETVRLQQQEQAVLVERQRIMREIHDGVGSQLVGLLNVVTQPAPDRAVVEEHVKLALDEMRMAVDSLQPTQDDLSTVLATLRYRLQPRLDAAGIELVWNVALIPTIEPFAAQAALQLQRILLEAFTNVLKHAAATRIVMQVSWHGDEAPPLVRIVLTDNGRGLSRMTGGTGETSERVDAAARPAGHGISNMRSRAQAIGARLEIEPADDQAGGGTRVRLEWPCVMP</sequence>
<keyword evidence="4 8" id="KW-0418">Kinase</keyword>
<keyword evidence="3" id="KW-0808">Transferase</keyword>
<organism evidence="8 9">
    <name type="scientific">Variovorax paradoxus (strain EPS)</name>
    <dbReference type="NCBI Taxonomy" id="595537"/>
    <lineage>
        <taxon>Bacteria</taxon>
        <taxon>Pseudomonadati</taxon>
        <taxon>Pseudomonadota</taxon>
        <taxon>Betaproteobacteria</taxon>
        <taxon>Burkholderiales</taxon>
        <taxon>Comamonadaceae</taxon>
        <taxon>Variovorax</taxon>
    </lineage>
</organism>
<dbReference type="SMART" id="SM00387">
    <property type="entry name" value="HATPase_c"/>
    <property type="match status" value="1"/>
</dbReference>
<comment type="catalytic activity">
    <reaction evidence="1">
        <text>ATP + protein L-histidine = ADP + protein N-phospho-L-histidine.</text>
        <dbReference type="EC" id="2.7.13.3"/>
    </reaction>
</comment>
<dbReference type="SUPFAM" id="SSF55874">
    <property type="entry name" value="ATPase domain of HSP90 chaperone/DNA topoisomerase II/histidine kinase"/>
    <property type="match status" value="1"/>
</dbReference>
<name>E6V0S1_VARPE</name>
<dbReference type="Pfam" id="PF02518">
    <property type="entry name" value="HATPase_c"/>
    <property type="match status" value="1"/>
</dbReference>
<dbReference type="STRING" id="595537.Varpa_2572"/>
<keyword evidence="6" id="KW-0812">Transmembrane</keyword>
<accession>E6V0S1</accession>
<proteinExistence type="predicted"/>
<keyword evidence="5" id="KW-0902">Two-component regulatory system</keyword>
<protein>
    <recommendedName>
        <fullName evidence="2">histidine kinase</fullName>
        <ecNumber evidence="2">2.7.13.3</ecNumber>
    </recommendedName>
</protein>
<reference evidence="9" key="1">
    <citation type="submission" date="2010-12" db="EMBL/GenBank/DDBJ databases">
        <title>Complete sequence of Variovorax paradoxus EPS.</title>
        <authorList>
            <consortium name="US DOE Joint Genome Institute"/>
            <person name="Lucas S."/>
            <person name="Copeland A."/>
            <person name="Lapidus A."/>
            <person name="Cheng J.-F."/>
            <person name="Goodwin L."/>
            <person name="Pitluck S."/>
            <person name="Teshima H."/>
            <person name="Detter J.C."/>
            <person name="Han C."/>
            <person name="Tapia R."/>
            <person name="Land M."/>
            <person name="Hauser L."/>
            <person name="Kyrpides N."/>
            <person name="Ivanova N."/>
            <person name="Ovchinnikova G."/>
            <person name="Orwin P."/>
            <person name="Han J.-I.G."/>
            <person name="Woyke T."/>
        </authorList>
    </citation>
    <scope>NUCLEOTIDE SEQUENCE [LARGE SCALE GENOMIC DNA]</scope>
    <source>
        <strain evidence="9">EPS</strain>
    </source>
</reference>
<evidence type="ECO:0000256" key="4">
    <source>
        <dbReference type="ARBA" id="ARBA00022777"/>
    </source>
</evidence>
<feature type="transmembrane region" description="Helical" evidence="6">
    <location>
        <begin position="218"/>
        <end position="237"/>
    </location>
</feature>
<feature type="transmembrane region" description="Helical" evidence="6">
    <location>
        <begin position="303"/>
        <end position="323"/>
    </location>
</feature>
<feature type="transmembrane region" description="Helical" evidence="6">
    <location>
        <begin position="393"/>
        <end position="410"/>
    </location>
</feature>
<dbReference type="HOGENOM" id="CLU_014388_2_0_4"/>
<evidence type="ECO:0000256" key="5">
    <source>
        <dbReference type="ARBA" id="ARBA00023012"/>
    </source>
</evidence>
<dbReference type="Gene3D" id="3.30.565.10">
    <property type="entry name" value="Histidine kinase-like ATPase, C-terminal domain"/>
    <property type="match status" value="1"/>
</dbReference>
<dbReference type="Proteomes" id="UP000008917">
    <property type="component" value="Chromosome"/>
</dbReference>
<gene>
    <name evidence="8" type="ordered locus">Varpa_2572</name>
</gene>
<evidence type="ECO:0000313" key="8">
    <source>
        <dbReference type="EMBL" id="ADU36772.1"/>
    </source>
</evidence>
<dbReference type="PANTHER" id="PTHR24421:SF10">
    <property type="entry name" value="NITRATE_NITRITE SENSOR PROTEIN NARQ"/>
    <property type="match status" value="1"/>
</dbReference>
<keyword evidence="6" id="KW-0472">Membrane</keyword>
<evidence type="ECO:0000256" key="6">
    <source>
        <dbReference type="SAM" id="Phobius"/>
    </source>
</evidence>
<feature type="transmembrane region" description="Helical" evidence="6">
    <location>
        <begin position="361"/>
        <end position="381"/>
    </location>
</feature>
<reference evidence="8 9" key="2">
    <citation type="journal article" date="2013" name="Genome Announc.">
        <title>Genome of the Root-Associated Plant Growth-Promoting Bacterium Variovorax paradoxus Strain EPS.</title>
        <authorList>
            <person name="Han J.I."/>
            <person name="Spain J.C."/>
            <person name="Leadbetter J.R."/>
            <person name="Ovchinnikova G."/>
            <person name="Goodwin L.A."/>
            <person name="Han C.S."/>
            <person name="Woyke T."/>
            <person name="Davenport K.W."/>
            <person name="Orwin P.M."/>
        </authorList>
    </citation>
    <scope>NUCLEOTIDE SEQUENCE [LARGE SCALE GENOMIC DNA]</scope>
    <source>
        <strain evidence="8 9">EPS</strain>
    </source>
</reference>
<feature type="transmembrane region" description="Helical" evidence="6">
    <location>
        <begin position="329"/>
        <end position="349"/>
    </location>
</feature>